<dbReference type="InterPro" id="IPR010721">
    <property type="entry name" value="UstE-like"/>
</dbReference>
<feature type="transmembrane region" description="Helical" evidence="1">
    <location>
        <begin position="33"/>
        <end position="53"/>
    </location>
</feature>
<dbReference type="EMBL" id="QGDD01000001">
    <property type="protein sequence ID" value="PWN04672.1"/>
    <property type="molecule type" value="Genomic_DNA"/>
</dbReference>
<evidence type="ECO:0008006" key="4">
    <source>
        <dbReference type="Google" id="ProtNLM"/>
    </source>
</evidence>
<dbReference type="AlphaFoldDB" id="A0A316TR10"/>
<organism evidence="2 3">
    <name type="scientific">Nocardioides silvaticus</name>
    <dbReference type="NCBI Taxonomy" id="2201891"/>
    <lineage>
        <taxon>Bacteria</taxon>
        <taxon>Bacillati</taxon>
        <taxon>Actinomycetota</taxon>
        <taxon>Actinomycetes</taxon>
        <taxon>Propionibacteriales</taxon>
        <taxon>Nocardioidaceae</taxon>
        <taxon>Nocardioides</taxon>
    </lineage>
</organism>
<evidence type="ECO:0000256" key="1">
    <source>
        <dbReference type="SAM" id="Phobius"/>
    </source>
</evidence>
<keyword evidence="1" id="KW-1133">Transmembrane helix</keyword>
<gene>
    <name evidence="2" type="ORF">DJ010_03365</name>
</gene>
<keyword evidence="3" id="KW-1185">Reference proteome</keyword>
<dbReference type="PANTHER" id="PTHR32251">
    <property type="entry name" value="3-OXO-5-ALPHA-STEROID 4-DEHYDROGENASE"/>
    <property type="match status" value="1"/>
</dbReference>
<keyword evidence="1" id="KW-0472">Membrane</keyword>
<dbReference type="OrthoDB" id="9779233at2"/>
<feature type="transmembrane region" description="Helical" evidence="1">
    <location>
        <begin position="134"/>
        <end position="162"/>
    </location>
</feature>
<name>A0A316TR10_9ACTN</name>
<feature type="transmembrane region" description="Helical" evidence="1">
    <location>
        <begin position="91"/>
        <end position="113"/>
    </location>
</feature>
<comment type="caution">
    <text evidence="2">The sequence shown here is derived from an EMBL/GenBank/DDBJ whole genome shotgun (WGS) entry which is preliminary data.</text>
</comment>
<reference evidence="2 3" key="1">
    <citation type="submission" date="2018-05" db="EMBL/GenBank/DDBJ databases">
        <title>Nocardioides silvaticus genome.</title>
        <authorList>
            <person name="Li C."/>
            <person name="Wang G."/>
        </authorList>
    </citation>
    <scope>NUCLEOTIDE SEQUENCE [LARGE SCALE GENOMIC DNA]</scope>
    <source>
        <strain evidence="2 3">CCTCC AB 2018079</strain>
    </source>
</reference>
<dbReference type="PANTHER" id="PTHR32251:SF23">
    <property type="entry name" value="3-OXO-5-ALPHA-STEROID 4-DEHYDROGENASE (DUF1295)"/>
    <property type="match status" value="1"/>
</dbReference>
<dbReference type="Proteomes" id="UP000245507">
    <property type="component" value="Unassembled WGS sequence"/>
</dbReference>
<dbReference type="RefSeq" id="WP_109692176.1">
    <property type="nucleotide sequence ID" value="NZ_QGDD01000001.1"/>
</dbReference>
<dbReference type="GO" id="GO:0016020">
    <property type="term" value="C:membrane"/>
    <property type="evidence" value="ECO:0007669"/>
    <property type="project" value="TreeGrafter"/>
</dbReference>
<dbReference type="Gene3D" id="1.20.120.1630">
    <property type="match status" value="1"/>
</dbReference>
<protein>
    <recommendedName>
        <fullName evidence="4">Steroid 5-alpha reductase C-terminal domain-containing protein</fullName>
    </recommendedName>
</protein>
<evidence type="ECO:0000313" key="3">
    <source>
        <dbReference type="Proteomes" id="UP000245507"/>
    </source>
</evidence>
<keyword evidence="1" id="KW-0812">Transmembrane</keyword>
<dbReference type="Pfam" id="PF06966">
    <property type="entry name" value="DUF1295"/>
    <property type="match status" value="1"/>
</dbReference>
<feature type="transmembrane region" description="Helical" evidence="1">
    <location>
        <begin position="7"/>
        <end position="27"/>
    </location>
</feature>
<feature type="transmembrane region" description="Helical" evidence="1">
    <location>
        <begin position="217"/>
        <end position="234"/>
    </location>
</feature>
<proteinExistence type="predicted"/>
<accession>A0A316TR10</accession>
<feature type="transmembrane region" description="Helical" evidence="1">
    <location>
        <begin position="168"/>
        <end position="188"/>
    </location>
</feature>
<sequence>MSKGESLARVAASYVVAFGAATAWLVWGPDTDHLWLDGLIADVIATLVVFVASRWHRNSSFYDAYWSVLPPYLAGYWVLASDGAGDDVRTWLVLGVITFWAVRLTANWVIGFPGLHHEDWRYPMVRERAGRLELLADLFGIHLIPTVQVFLGMVPVYVAVALPGRDPGWVDAVALVVGVGAVLLELVADGQMRRFVRERSDGAVMDRGLWGWSRHPNYFGEISFWFSLGLFGIAASPGDWWWLLVGGVAMLAMFLGASIPMMEGRSLERRPAYQEVVDRVPMLVPRPPRRRVAP</sequence>
<feature type="transmembrane region" description="Helical" evidence="1">
    <location>
        <begin position="240"/>
        <end position="261"/>
    </location>
</feature>
<feature type="transmembrane region" description="Helical" evidence="1">
    <location>
        <begin position="60"/>
        <end position="79"/>
    </location>
</feature>
<evidence type="ECO:0000313" key="2">
    <source>
        <dbReference type="EMBL" id="PWN04672.1"/>
    </source>
</evidence>